<dbReference type="Pfam" id="PF03314">
    <property type="entry name" value="DUF273"/>
    <property type="match status" value="1"/>
</dbReference>
<dbReference type="EMBL" id="MN740156">
    <property type="protein sequence ID" value="QHT90663.1"/>
    <property type="molecule type" value="Genomic_DNA"/>
</dbReference>
<evidence type="ECO:0000256" key="2">
    <source>
        <dbReference type="ARBA" id="ARBA00022679"/>
    </source>
</evidence>
<sequence length="424" mass="49590">MRVCVVMFYDESIIDYAKLTHQMNEQYCTQHGLDFIVSHEKTYGEKRHAAYEKIPLVLRHLPDYDYVVWVDADACFYPDDAWNIRKVIQQHPNHDFIFSLDKAGENINTGVFFVKNTDYSVGFLSLWAYDEDLYQHNSVPLWWDQGILVDMVDKNMENIRKHSISLPYGVLQHFGTEETFTPTPYLLHLAGKTREQRVDALMKQSLLWNHKDYESYTAEKNTYLNDLQPIILQSNTRLEGNCFYAHETLNIYPDLYTKQLNLFWCGKFATSRMCEIGFNAGHSCMLLLLGRQKTPLEMTVFDIGHHSYTKPCFDYIQSKFPHVHFEYVQGDSTLTMPKWIQENPQYEGSYDVIHVDGGHSEHCISMDMKHSHRLLKVHGIMIIDDTNCPHINQHVDLYLAIGKYKELNVLLTKGYPHRILQKTG</sequence>
<dbReference type="PANTHER" id="PTHR31306">
    <property type="entry name" value="ALPHA-1,6-MANNOSYLTRANSFERASE MNN11-RELATED"/>
    <property type="match status" value="1"/>
</dbReference>
<dbReference type="SUPFAM" id="SSF53448">
    <property type="entry name" value="Nucleotide-diphospho-sugar transferases"/>
    <property type="match status" value="1"/>
</dbReference>
<accession>A0A6C0IGM4</accession>
<dbReference type="Gene3D" id="3.40.50.150">
    <property type="entry name" value="Vaccinia Virus protein VP39"/>
    <property type="match status" value="1"/>
</dbReference>
<evidence type="ECO:0000256" key="1">
    <source>
        <dbReference type="ARBA" id="ARBA00022676"/>
    </source>
</evidence>
<protein>
    <recommendedName>
        <fullName evidence="4">Methyltransferase</fullName>
    </recommendedName>
</protein>
<dbReference type="PANTHER" id="PTHR31306:SF4">
    <property type="entry name" value="ALPHA-1,2-GALACTOSYLTRANSFERASE"/>
    <property type="match status" value="1"/>
</dbReference>
<proteinExistence type="predicted"/>
<dbReference type="GO" id="GO:0000139">
    <property type="term" value="C:Golgi membrane"/>
    <property type="evidence" value="ECO:0007669"/>
    <property type="project" value="TreeGrafter"/>
</dbReference>
<dbReference type="InterPro" id="IPR029044">
    <property type="entry name" value="Nucleotide-diphossugar_trans"/>
</dbReference>
<dbReference type="GO" id="GO:0016757">
    <property type="term" value="F:glycosyltransferase activity"/>
    <property type="evidence" value="ECO:0007669"/>
    <property type="project" value="UniProtKB-KW"/>
</dbReference>
<dbReference type="GO" id="GO:0006487">
    <property type="term" value="P:protein N-linked glycosylation"/>
    <property type="evidence" value="ECO:0007669"/>
    <property type="project" value="TreeGrafter"/>
</dbReference>
<dbReference type="InterPro" id="IPR004988">
    <property type="entry name" value="DUF273"/>
</dbReference>
<keyword evidence="2" id="KW-0808">Transferase</keyword>
<dbReference type="Pfam" id="PF13578">
    <property type="entry name" value="Methyltransf_24"/>
    <property type="match status" value="1"/>
</dbReference>
<dbReference type="Gene3D" id="3.90.550.10">
    <property type="entry name" value="Spore Coat Polysaccharide Biosynthesis Protein SpsA, Chain A"/>
    <property type="match status" value="1"/>
</dbReference>
<evidence type="ECO:0008006" key="4">
    <source>
        <dbReference type="Google" id="ProtNLM"/>
    </source>
</evidence>
<organism evidence="3">
    <name type="scientific">viral metagenome</name>
    <dbReference type="NCBI Taxonomy" id="1070528"/>
    <lineage>
        <taxon>unclassified sequences</taxon>
        <taxon>metagenomes</taxon>
        <taxon>organismal metagenomes</taxon>
    </lineage>
</organism>
<keyword evidence="1" id="KW-0328">Glycosyltransferase</keyword>
<dbReference type="InterPro" id="IPR008630">
    <property type="entry name" value="Glyco_trans_34"/>
</dbReference>
<dbReference type="AlphaFoldDB" id="A0A6C0IGM4"/>
<dbReference type="InterPro" id="IPR029063">
    <property type="entry name" value="SAM-dependent_MTases_sf"/>
</dbReference>
<reference evidence="3" key="1">
    <citation type="journal article" date="2020" name="Nature">
        <title>Giant virus diversity and host interactions through global metagenomics.</title>
        <authorList>
            <person name="Schulz F."/>
            <person name="Roux S."/>
            <person name="Paez-Espino D."/>
            <person name="Jungbluth S."/>
            <person name="Walsh D.A."/>
            <person name="Denef V.J."/>
            <person name="McMahon K.D."/>
            <person name="Konstantinidis K.T."/>
            <person name="Eloe-Fadrosh E.A."/>
            <person name="Kyrpides N.C."/>
            <person name="Woyke T."/>
        </authorList>
    </citation>
    <scope>NUCLEOTIDE SEQUENCE</scope>
    <source>
        <strain evidence="3">GVMAG-M-3300023184-71</strain>
    </source>
</reference>
<dbReference type="SUPFAM" id="SSF53335">
    <property type="entry name" value="S-adenosyl-L-methionine-dependent methyltransferases"/>
    <property type="match status" value="1"/>
</dbReference>
<evidence type="ECO:0000313" key="3">
    <source>
        <dbReference type="EMBL" id="QHT90663.1"/>
    </source>
</evidence>
<name>A0A6C0IGM4_9ZZZZ</name>